<dbReference type="AlphaFoldDB" id="A0A0V0UD50"/>
<comment type="caution">
    <text evidence="1">The sequence shown here is derived from an EMBL/GenBank/DDBJ whole genome shotgun (WGS) entry which is preliminary data.</text>
</comment>
<reference evidence="1 2" key="1">
    <citation type="submission" date="2015-01" db="EMBL/GenBank/DDBJ databases">
        <title>Evolution of Trichinella species and genotypes.</title>
        <authorList>
            <person name="Korhonen P.K."/>
            <person name="Edoardo P."/>
            <person name="Giuseppe L.R."/>
            <person name="Gasser R.B."/>
        </authorList>
    </citation>
    <scope>NUCLEOTIDE SEQUENCE [LARGE SCALE GENOMIC DNA]</scope>
    <source>
        <strain evidence="1">ISS417</strain>
    </source>
</reference>
<organism evidence="1 2">
    <name type="scientific">Trichinella murrelli</name>
    <dbReference type="NCBI Taxonomy" id="144512"/>
    <lineage>
        <taxon>Eukaryota</taxon>
        <taxon>Metazoa</taxon>
        <taxon>Ecdysozoa</taxon>
        <taxon>Nematoda</taxon>
        <taxon>Enoplea</taxon>
        <taxon>Dorylaimia</taxon>
        <taxon>Trichinellida</taxon>
        <taxon>Trichinellidae</taxon>
        <taxon>Trichinella</taxon>
    </lineage>
</organism>
<accession>A0A0V0UD50</accession>
<protein>
    <submittedName>
        <fullName evidence="1">Uncharacterized protein</fullName>
    </submittedName>
</protein>
<keyword evidence="2" id="KW-1185">Reference proteome</keyword>
<dbReference type="Proteomes" id="UP000055048">
    <property type="component" value="Unassembled WGS sequence"/>
</dbReference>
<sequence>MDLNLGVYFCVQCNTLKFWVCNIDYHKMKTISIIFVVGASYNMMSYWDSFYSANSVSIIKKITVGKSLLMSLKNGLPQSGVS</sequence>
<proteinExistence type="predicted"/>
<dbReference type="EMBL" id="JYDJ01000020">
    <property type="protein sequence ID" value="KRX49099.1"/>
    <property type="molecule type" value="Genomic_DNA"/>
</dbReference>
<evidence type="ECO:0000313" key="2">
    <source>
        <dbReference type="Proteomes" id="UP000055048"/>
    </source>
</evidence>
<name>A0A0V0UD50_9BILA</name>
<evidence type="ECO:0000313" key="1">
    <source>
        <dbReference type="EMBL" id="KRX49099.1"/>
    </source>
</evidence>
<gene>
    <name evidence="1" type="ORF">T05_16408</name>
</gene>